<dbReference type="Gene3D" id="3.40.33.10">
    <property type="entry name" value="CAP"/>
    <property type="match status" value="1"/>
</dbReference>
<dbReference type="Pfam" id="PF00188">
    <property type="entry name" value="CAP"/>
    <property type="match status" value="1"/>
</dbReference>
<dbReference type="EMBL" id="NCKV01011796">
    <property type="protein sequence ID" value="RWS21538.1"/>
    <property type="molecule type" value="Genomic_DNA"/>
</dbReference>
<dbReference type="Proteomes" id="UP000288716">
    <property type="component" value="Unassembled WGS sequence"/>
</dbReference>
<dbReference type="GO" id="GO:0005576">
    <property type="term" value="C:extracellular region"/>
    <property type="evidence" value="ECO:0007669"/>
    <property type="project" value="InterPro"/>
</dbReference>
<dbReference type="STRING" id="299467.A0A443S1W9"/>
<dbReference type="InterPro" id="IPR001283">
    <property type="entry name" value="CRISP-related"/>
</dbReference>
<organism evidence="2 3">
    <name type="scientific">Leptotrombidium deliense</name>
    <dbReference type="NCBI Taxonomy" id="299467"/>
    <lineage>
        <taxon>Eukaryota</taxon>
        <taxon>Metazoa</taxon>
        <taxon>Ecdysozoa</taxon>
        <taxon>Arthropoda</taxon>
        <taxon>Chelicerata</taxon>
        <taxon>Arachnida</taxon>
        <taxon>Acari</taxon>
        <taxon>Acariformes</taxon>
        <taxon>Trombidiformes</taxon>
        <taxon>Prostigmata</taxon>
        <taxon>Anystina</taxon>
        <taxon>Parasitengona</taxon>
        <taxon>Trombiculoidea</taxon>
        <taxon>Trombiculidae</taxon>
        <taxon>Leptotrombidium</taxon>
    </lineage>
</organism>
<dbReference type="InterPro" id="IPR014044">
    <property type="entry name" value="CAP_dom"/>
</dbReference>
<dbReference type="SMART" id="SM00198">
    <property type="entry name" value="SCP"/>
    <property type="match status" value="1"/>
</dbReference>
<reference evidence="2 3" key="1">
    <citation type="journal article" date="2018" name="Gigascience">
        <title>Genomes of trombidid mites reveal novel predicted allergens and laterally-transferred genes associated with secondary metabolism.</title>
        <authorList>
            <person name="Dong X."/>
            <person name="Chaisiri K."/>
            <person name="Xia D."/>
            <person name="Armstrong S.D."/>
            <person name="Fang Y."/>
            <person name="Donnelly M.J."/>
            <person name="Kadowaki T."/>
            <person name="McGarry J.W."/>
            <person name="Darby A.C."/>
            <person name="Makepeace B.L."/>
        </authorList>
    </citation>
    <scope>NUCLEOTIDE SEQUENCE [LARGE SCALE GENOMIC DNA]</scope>
    <source>
        <strain evidence="2">UoL-UT</strain>
    </source>
</reference>
<dbReference type="OrthoDB" id="337038at2759"/>
<feature type="domain" description="SCP" evidence="1">
    <location>
        <begin position="1"/>
        <end position="110"/>
    </location>
</feature>
<dbReference type="InterPro" id="IPR018244">
    <property type="entry name" value="Allrgn_V5/Tpx1_CS"/>
</dbReference>
<proteinExistence type="predicted"/>
<name>A0A443S1W9_9ACAR</name>
<dbReference type="PRINTS" id="PR00837">
    <property type="entry name" value="V5TPXLIKE"/>
</dbReference>
<dbReference type="PROSITE" id="PS01009">
    <property type="entry name" value="CRISP_1"/>
    <property type="match status" value="1"/>
</dbReference>
<dbReference type="InterPro" id="IPR035940">
    <property type="entry name" value="CAP_sf"/>
</dbReference>
<gene>
    <name evidence="2" type="ORF">B4U80_09524</name>
</gene>
<sequence length="116" mass="12949">MKINQTVCEHAVKRVTELSEKCLFDHSGNKGSGYGENLAAGPTECEANVKLWTDEKPLYNSSNTEWQAEAGHYTQVVWKDSLDLCCAQASHCKYKTVTLCSYYPHGNVIGKFNDNV</sequence>
<dbReference type="AlphaFoldDB" id="A0A443S1W9"/>
<evidence type="ECO:0000259" key="1">
    <source>
        <dbReference type="SMART" id="SM00198"/>
    </source>
</evidence>
<protein>
    <recommendedName>
        <fullName evidence="1">SCP domain-containing protein</fullName>
    </recommendedName>
</protein>
<evidence type="ECO:0000313" key="2">
    <source>
        <dbReference type="EMBL" id="RWS21538.1"/>
    </source>
</evidence>
<dbReference type="PANTHER" id="PTHR10334">
    <property type="entry name" value="CYSTEINE-RICH SECRETORY PROTEIN-RELATED"/>
    <property type="match status" value="1"/>
</dbReference>
<keyword evidence="3" id="KW-1185">Reference proteome</keyword>
<accession>A0A443S1W9</accession>
<dbReference type="VEuPathDB" id="VectorBase:LDEU010502"/>
<evidence type="ECO:0000313" key="3">
    <source>
        <dbReference type="Proteomes" id="UP000288716"/>
    </source>
</evidence>
<dbReference type="SUPFAM" id="SSF55797">
    <property type="entry name" value="PR-1-like"/>
    <property type="match status" value="1"/>
</dbReference>
<comment type="caution">
    <text evidence="2">The sequence shown here is derived from an EMBL/GenBank/DDBJ whole genome shotgun (WGS) entry which is preliminary data.</text>
</comment>